<dbReference type="GO" id="GO:0006006">
    <property type="term" value="P:glucose metabolic process"/>
    <property type="evidence" value="ECO:0007669"/>
    <property type="project" value="UniProtKB-KW"/>
</dbReference>
<dbReference type="GO" id="GO:0017057">
    <property type="term" value="F:6-phosphogluconolactonase activity"/>
    <property type="evidence" value="ECO:0007669"/>
    <property type="project" value="UniProtKB-EC"/>
</dbReference>
<evidence type="ECO:0000313" key="3">
    <source>
        <dbReference type="EMBL" id="QCI18833.1"/>
    </source>
</evidence>
<protein>
    <submittedName>
        <fullName evidence="3">6-phosphogluconolactonase</fullName>
        <ecNumber evidence="3">3.1.1.31</ecNumber>
    </submittedName>
</protein>
<evidence type="ECO:0000313" key="4">
    <source>
        <dbReference type="Proteomes" id="UP000298791"/>
    </source>
</evidence>
<dbReference type="Pfam" id="PF10282">
    <property type="entry name" value="Lactonase"/>
    <property type="match status" value="1"/>
</dbReference>
<evidence type="ECO:0000256" key="2">
    <source>
        <dbReference type="ARBA" id="ARBA00022526"/>
    </source>
</evidence>
<gene>
    <name evidence="3" type="ORF">D9V64_01480</name>
</gene>
<reference evidence="3 4" key="2">
    <citation type="submission" date="2019-05" db="EMBL/GenBank/DDBJ databases">
        <title>Genome evolution of the obligate endosymbiont Buchnera aphidicola.</title>
        <authorList>
            <person name="Moran N.A."/>
        </authorList>
    </citation>
    <scope>NUCLEOTIDE SEQUENCE [LARGE SCALE GENOMIC DNA]</scope>
    <source>
        <strain evidence="3 4">Ane</strain>
    </source>
</reference>
<dbReference type="InterPro" id="IPR015943">
    <property type="entry name" value="WD40/YVTN_repeat-like_dom_sf"/>
</dbReference>
<accession>A0A4D6XP25</accession>
<dbReference type="NCBIfam" id="NF008258">
    <property type="entry name" value="PRK11028.1"/>
    <property type="match status" value="1"/>
</dbReference>
<comment type="similarity">
    <text evidence="1">Belongs to the cycloisomerase 2 family.</text>
</comment>
<reference evidence="3 4" key="1">
    <citation type="submission" date="2018-12" db="EMBL/GenBank/DDBJ databases">
        <authorList>
            <person name="Chong R.A."/>
        </authorList>
    </citation>
    <scope>NUCLEOTIDE SEQUENCE [LARGE SCALE GENOMIC DNA]</scope>
    <source>
        <strain evidence="3 4">Ane</strain>
    </source>
</reference>
<keyword evidence="2" id="KW-0119">Carbohydrate metabolism</keyword>
<dbReference type="PANTHER" id="PTHR30344:SF1">
    <property type="entry name" value="6-PHOSPHOGLUCONOLACTONASE"/>
    <property type="match status" value="1"/>
</dbReference>
<dbReference type="InterPro" id="IPR019405">
    <property type="entry name" value="Lactonase_7-beta_prop"/>
</dbReference>
<keyword evidence="2" id="KW-0313">Glucose metabolism</keyword>
<dbReference type="PANTHER" id="PTHR30344">
    <property type="entry name" value="6-PHOSPHOGLUCONOLACTONASE-RELATED"/>
    <property type="match status" value="1"/>
</dbReference>
<dbReference type="GO" id="GO:0005829">
    <property type="term" value="C:cytosol"/>
    <property type="evidence" value="ECO:0007669"/>
    <property type="project" value="TreeGrafter"/>
</dbReference>
<dbReference type="Gene3D" id="2.130.10.10">
    <property type="entry name" value="YVTN repeat-like/Quinoprotein amine dehydrogenase"/>
    <property type="match status" value="1"/>
</dbReference>
<name>A0A4D6XP25_9GAMM</name>
<proteinExistence type="inferred from homology"/>
<dbReference type="AlphaFoldDB" id="A0A4D6XP25"/>
<dbReference type="EMBL" id="CP034885">
    <property type="protein sequence ID" value="QCI18833.1"/>
    <property type="molecule type" value="Genomic_DNA"/>
</dbReference>
<keyword evidence="3" id="KW-0378">Hydrolase</keyword>
<dbReference type="InterPro" id="IPR050282">
    <property type="entry name" value="Cycloisomerase_2"/>
</dbReference>
<dbReference type="RefSeq" id="WP_158366620.1">
    <property type="nucleotide sequence ID" value="NZ_CP034885.1"/>
</dbReference>
<sequence length="335" mass="38935">MKQIVYIANSKSQNIDVWKFYVDGKMELIQKVNTDGHVQPMNFIKSKNLLYVGVRPKNRILVYNIKNNGNLEKKNEIEIPGSPNYISFDFNKKFLFCSSYHHNSLSVIPLNNDGFLKDPIQIIHNIKGCHAALLNIKYNILFVTALKEDYIYLYQLTEHGVLKNTEQKFIQTKLKSGPRHITFYPNGDFIYTINELNGTIDVWKISIQKNIPKIQNIQNISIVEKNIISNKYWSADIHLTSNGKFLYVSDRVLNSISLFHVNENDGKISFFKKYSTEKQPRTFCIDVYNKYVIVASQTSNRFTVYSINQKNGDLNKLNTYFTSGEEPLWILAYKI</sequence>
<dbReference type="EC" id="3.1.1.31" evidence="3"/>
<dbReference type="Proteomes" id="UP000298791">
    <property type="component" value="Chromosome"/>
</dbReference>
<dbReference type="SUPFAM" id="SSF50974">
    <property type="entry name" value="Nitrous oxide reductase, N-terminal domain"/>
    <property type="match status" value="1"/>
</dbReference>
<evidence type="ECO:0000256" key="1">
    <source>
        <dbReference type="ARBA" id="ARBA00005564"/>
    </source>
</evidence>
<dbReference type="InterPro" id="IPR011045">
    <property type="entry name" value="N2O_reductase_N"/>
</dbReference>
<dbReference type="OrthoDB" id="9790815at2"/>
<organism evidence="3 4">
    <name type="scientific">Buchnera aphidicola</name>
    <name type="common">Aphis nerii</name>
    <dbReference type="NCBI Taxonomy" id="1241835"/>
    <lineage>
        <taxon>Bacteria</taxon>
        <taxon>Pseudomonadati</taxon>
        <taxon>Pseudomonadota</taxon>
        <taxon>Gammaproteobacteria</taxon>
        <taxon>Enterobacterales</taxon>
        <taxon>Erwiniaceae</taxon>
        <taxon>Buchnera</taxon>
    </lineage>
</organism>